<protein>
    <submittedName>
        <fullName evidence="5">LuxR family transcriptional regulator</fullName>
    </submittedName>
</protein>
<keyword evidence="3" id="KW-0804">Transcription</keyword>
<dbReference type="InterPro" id="IPR049945">
    <property type="entry name" value="AAA_22"/>
</dbReference>
<dbReference type="PRINTS" id="PR00038">
    <property type="entry name" value="HTHLUXR"/>
</dbReference>
<evidence type="ECO:0000256" key="1">
    <source>
        <dbReference type="ARBA" id="ARBA00023015"/>
    </source>
</evidence>
<dbReference type="SUPFAM" id="SSF46894">
    <property type="entry name" value="C-terminal effector domain of the bipartite response regulators"/>
    <property type="match status" value="1"/>
</dbReference>
<evidence type="ECO:0000313" key="6">
    <source>
        <dbReference type="Proteomes" id="UP000192284"/>
    </source>
</evidence>
<dbReference type="SUPFAM" id="SSF55073">
    <property type="entry name" value="Nucleotide cyclase"/>
    <property type="match status" value="1"/>
</dbReference>
<dbReference type="Gene3D" id="1.10.10.10">
    <property type="entry name" value="Winged helix-like DNA-binding domain superfamily/Winged helix DNA-binding domain"/>
    <property type="match status" value="1"/>
</dbReference>
<dbReference type="InterPro" id="IPR000792">
    <property type="entry name" value="Tscrpt_reg_LuxR_C"/>
</dbReference>
<dbReference type="GO" id="GO:0003677">
    <property type="term" value="F:DNA binding"/>
    <property type="evidence" value="ECO:0007669"/>
    <property type="project" value="UniProtKB-KW"/>
</dbReference>
<dbReference type="Proteomes" id="UP000192284">
    <property type="component" value="Unassembled WGS sequence"/>
</dbReference>
<evidence type="ECO:0000313" key="5">
    <source>
        <dbReference type="EMBL" id="ORA19386.1"/>
    </source>
</evidence>
<dbReference type="GO" id="GO:0004016">
    <property type="term" value="F:adenylate cyclase activity"/>
    <property type="evidence" value="ECO:0007669"/>
    <property type="project" value="UniProtKB-ARBA"/>
</dbReference>
<feature type="domain" description="HTH luxR-type" evidence="4">
    <location>
        <begin position="1012"/>
        <end position="1077"/>
    </location>
</feature>
<reference evidence="5 6" key="1">
    <citation type="submission" date="2017-02" db="EMBL/GenBank/DDBJ databases">
        <title>The new phylogeny of genus Mycobacterium.</title>
        <authorList>
            <person name="Tortoli E."/>
            <person name="Trovato A."/>
            <person name="Cirillo D.M."/>
        </authorList>
    </citation>
    <scope>NUCLEOTIDE SEQUENCE [LARGE SCALE GENOMIC DNA]</scope>
    <source>
        <strain evidence="5 6">DSM 45057</strain>
    </source>
</reference>
<dbReference type="InterPro" id="IPR029787">
    <property type="entry name" value="Nucleotide_cyclase"/>
</dbReference>
<dbReference type="Pfam" id="PF00196">
    <property type="entry name" value="GerE"/>
    <property type="match status" value="1"/>
</dbReference>
<dbReference type="FunFam" id="1.10.10.10:FF:000553">
    <property type="entry name" value="Transcriptional regulator, LuxR family"/>
    <property type="match status" value="1"/>
</dbReference>
<dbReference type="Gene3D" id="3.40.50.300">
    <property type="entry name" value="P-loop containing nucleotide triphosphate hydrolases"/>
    <property type="match status" value="1"/>
</dbReference>
<dbReference type="PANTHER" id="PTHR47691:SF3">
    <property type="entry name" value="HTH-TYPE TRANSCRIPTIONAL REGULATOR RV0890C-RELATED"/>
    <property type="match status" value="1"/>
</dbReference>
<dbReference type="SMART" id="SM00421">
    <property type="entry name" value="HTH_LUXR"/>
    <property type="match status" value="1"/>
</dbReference>
<evidence type="ECO:0000259" key="4">
    <source>
        <dbReference type="PROSITE" id="PS50043"/>
    </source>
</evidence>
<dbReference type="PANTHER" id="PTHR47691">
    <property type="entry name" value="REGULATOR-RELATED"/>
    <property type="match status" value="1"/>
</dbReference>
<sequence length="1084" mass="116303">MGELLLTDTVTLLSADIEDSARLRQAQSTEFTAALAKLDRTVADVVSALGGVRAVEQGPAESFVVAFGRAEDAVECALRLQQAPLTPIRLCIGIHTGDAQPRDDGNYVGPTTDRTARLRDLARGGQTLLSSATRDIVVNQLPEQAWLTDRGSAPLRDLIHFERVAQLCHPNLRNEFPPLCVTKSVAASNLPVHLTSFVGRGRELADVHGLVVENRLVTLIGSGGVGKSRLAEQVATQLTTQFSDGVRYVDLGSITDPALAPIAMARALGLPDQPGRSAMDTLLHHLSDRQLLILVDNCEHLLDANAPRLGALLRDCPGLRLLVTSREPIKVTGEVTWRVPPMAVSDAIALFTDRARLAQPNFARTDDNAGIVSQICQRLDTQPLGIELAAARVRTLSLAEISAGLDDKIRLLTGGARTAVPRQQTLRASLEWSHGLLTDTERVLFRRLAVFVGGFNLEAAQAVTGFGEVQPRDVLGDLSQLVDKSLVVADSSNGRTRYRRFEGVGQLALEKLREAGEADTARARHCDHYTALAVDLDQPGRSDYDLLLAGVEGELENLRAASGWLLENADGDSALALASRLQPLWLVRGRISEGRAWFDAVLAGVNTLEVSAVVRARALADAAVLTMFVDAAASLDHAAQALAIAREHDDPALLVRALTACGLTASFSHHTQAVGQYFAEAAALAQESDDQWGLSRILSWQSNAAVVAGDAVAAHRIGSEGRDLADAIGDRFSSRLCRLSLGYAQLWRGDLTGATRQFNELADAEQLASLSFKGLGDALAYRGEVSAARTAAEAALENAQDSSEYTLGLGYSTVALAALAGGDIETARNASDLAWHKLRVQPHAATFWHSFKAQIALAGGNVTGARHCADEAVSVTTGWHLCLALTIRARVAMAEGEPEQAERVAYDALTCAADVGAHTCLPDILECLGGLAVDQGSHREAARLLSAAEGIRQRTGAVRFEIYDAGYQTSVAALRAAMSGDEFDSAWAHGAAFSAEEAIDYLQHRRSERKRASSGWAALTRAELDVVRLVGQGLSNKDIAQRLFVSPRTVQTHLTHVYTKLGFNSRVQLAQQATQHSENRFIRK</sequence>
<dbReference type="InterPro" id="IPR016032">
    <property type="entry name" value="Sig_transdc_resp-reg_C-effctor"/>
</dbReference>
<dbReference type="Pfam" id="PF25872">
    <property type="entry name" value="HTH_77"/>
    <property type="match status" value="1"/>
</dbReference>
<dbReference type="EMBL" id="MVHE01000029">
    <property type="protein sequence ID" value="ORA19386.1"/>
    <property type="molecule type" value="Genomic_DNA"/>
</dbReference>
<keyword evidence="1" id="KW-0805">Transcription regulation</keyword>
<gene>
    <name evidence="5" type="ORF">BST12_17485</name>
</gene>
<evidence type="ECO:0000256" key="3">
    <source>
        <dbReference type="ARBA" id="ARBA00023163"/>
    </source>
</evidence>
<dbReference type="InterPro" id="IPR027417">
    <property type="entry name" value="P-loop_NTPase"/>
</dbReference>
<dbReference type="CDD" id="cd07302">
    <property type="entry name" value="CHD"/>
    <property type="match status" value="1"/>
</dbReference>
<dbReference type="Pfam" id="PF13401">
    <property type="entry name" value="AAA_22"/>
    <property type="match status" value="1"/>
</dbReference>
<organism evidence="5 6">
    <name type="scientific">Mycobacterium angelicum</name>
    <dbReference type="NCBI Taxonomy" id="470074"/>
    <lineage>
        <taxon>Bacteria</taxon>
        <taxon>Bacillati</taxon>
        <taxon>Actinomycetota</taxon>
        <taxon>Actinomycetes</taxon>
        <taxon>Mycobacteriales</taxon>
        <taxon>Mycobacteriaceae</taxon>
        <taxon>Mycobacterium</taxon>
    </lineage>
</organism>
<dbReference type="CDD" id="cd06170">
    <property type="entry name" value="LuxR_C_like"/>
    <property type="match status" value="1"/>
</dbReference>
<proteinExistence type="predicted"/>
<keyword evidence="2" id="KW-0238">DNA-binding</keyword>
<comment type="caution">
    <text evidence="5">The sequence shown here is derived from an EMBL/GenBank/DDBJ whole genome shotgun (WGS) entry which is preliminary data.</text>
</comment>
<dbReference type="PROSITE" id="PS00622">
    <property type="entry name" value="HTH_LUXR_1"/>
    <property type="match status" value="1"/>
</dbReference>
<dbReference type="RefSeq" id="WP_083114374.1">
    <property type="nucleotide sequence ID" value="NZ_JACKTS010000040.1"/>
</dbReference>
<dbReference type="GO" id="GO:0009190">
    <property type="term" value="P:cyclic nucleotide biosynthetic process"/>
    <property type="evidence" value="ECO:0007669"/>
    <property type="project" value="InterPro"/>
</dbReference>
<dbReference type="OrthoDB" id="136365at2"/>
<accession>A0A1W9ZPD4</accession>
<dbReference type="AlphaFoldDB" id="A0A1W9ZPD4"/>
<dbReference type="GO" id="GO:0016887">
    <property type="term" value="F:ATP hydrolysis activity"/>
    <property type="evidence" value="ECO:0007669"/>
    <property type="project" value="InterPro"/>
</dbReference>
<dbReference type="InterPro" id="IPR058852">
    <property type="entry name" value="HTH_77"/>
</dbReference>
<dbReference type="Gene3D" id="3.30.70.1230">
    <property type="entry name" value="Nucleotide cyclase"/>
    <property type="match status" value="1"/>
</dbReference>
<name>A0A1W9ZPD4_MYCAN</name>
<dbReference type="GO" id="GO:0035556">
    <property type="term" value="P:intracellular signal transduction"/>
    <property type="evidence" value="ECO:0007669"/>
    <property type="project" value="InterPro"/>
</dbReference>
<evidence type="ECO:0000256" key="2">
    <source>
        <dbReference type="ARBA" id="ARBA00023125"/>
    </source>
</evidence>
<dbReference type="Gene3D" id="1.25.40.10">
    <property type="entry name" value="Tetratricopeptide repeat domain"/>
    <property type="match status" value="1"/>
</dbReference>
<dbReference type="InterPro" id="IPR011990">
    <property type="entry name" value="TPR-like_helical_dom_sf"/>
</dbReference>
<dbReference type="PROSITE" id="PS50043">
    <property type="entry name" value="HTH_LUXR_2"/>
    <property type="match status" value="1"/>
</dbReference>
<dbReference type="InterPro" id="IPR036388">
    <property type="entry name" value="WH-like_DNA-bd_sf"/>
</dbReference>
<dbReference type="GO" id="GO:0006355">
    <property type="term" value="P:regulation of DNA-templated transcription"/>
    <property type="evidence" value="ECO:0007669"/>
    <property type="project" value="InterPro"/>
</dbReference>
<dbReference type="InterPro" id="IPR001054">
    <property type="entry name" value="A/G_cyclase"/>
</dbReference>
<dbReference type="SUPFAM" id="SSF48452">
    <property type="entry name" value="TPR-like"/>
    <property type="match status" value="2"/>
</dbReference>
<dbReference type="SUPFAM" id="SSF52540">
    <property type="entry name" value="P-loop containing nucleoside triphosphate hydrolases"/>
    <property type="match status" value="1"/>
</dbReference>
<keyword evidence="6" id="KW-1185">Reference proteome</keyword>